<reference evidence="4" key="2">
    <citation type="submission" date="2020-09" db="EMBL/GenBank/DDBJ databases">
        <authorList>
            <person name="Sun Q."/>
            <person name="Ohkuma M."/>
        </authorList>
    </citation>
    <scope>NUCLEOTIDE SEQUENCE</scope>
    <source>
        <strain evidence="4">JCM 4815</strain>
    </source>
</reference>
<dbReference type="PANTHER" id="PTHR43156:SF2">
    <property type="entry name" value="STAGE II SPORULATION PROTEIN E"/>
    <property type="match status" value="1"/>
</dbReference>
<gene>
    <name evidence="4" type="ORF">GCM10010365_74430</name>
</gene>
<reference evidence="4" key="1">
    <citation type="journal article" date="2014" name="Int. J. Syst. Evol. Microbiol.">
        <title>Complete genome sequence of Corynebacterium casei LMG S-19264T (=DSM 44701T), isolated from a smear-ripened cheese.</title>
        <authorList>
            <consortium name="US DOE Joint Genome Institute (JGI-PGF)"/>
            <person name="Walter F."/>
            <person name="Albersmeier A."/>
            <person name="Kalinowski J."/>
            <person name="Ruckert C."/>
        </authorList>
    </citation>
    <scope>NUCLEOTIDE SEQUENCE</scope>
    <source>
        <strain evidence="4">JCM 4815</strain>
    </source>
</reference>
<feature type="domain" description="PPM-type phosphatase" evidence="3">
    <location>
        <begin position="48"/>
        <end position="124"/>
    </location>
</feature>
<dbReference type="InterPro" id="IPR052016">
    <property type="entry name" value="Bact_Sigma-Reg"/>
</dbReference>
<dbReference type="Proteomes" id="UP000622166">
    <property type="component" value="Unassembled WGS sequence"/>
</dbReference>
<sequence>MHADRGRLLLAPHTPAALALAVRTRSAVGPGQMGGDLYDALLTPTGPRLLIGDVKGHGPTAAPLAAALLAAARPIAATEPDPLRLARTLDARIRPHLGLEDYITLLITDFHPSEVRLANCGHPHRCASPDPAWTRSPRPAPPRPSAWAPPPASNASPSARTSACCSTPTASPKPATATAPSSPSTPAPGPPCGHPIWTKPSINFSTCSTGTPLTPPRPTTSPCS</sequence>
<evidence type="ECO:0000256" key="2">
    <source>
        <dbReference type="SAM" id="MobiDB-lite"/>
    </source>
</evidence>
<evidence type="ECO:0000313" key="5">
    <source>
        <dbReference type="Proteomes" id="UP000622166"/>
    </source>
</evidence>
<name>A0A918QD44_9ACTN</name>
<dbReference type="InterPro" id="IPR001932">
    <property type="entry name" value="PPM-type_phosphatase-like_dom"/>
</dbReference>
<dbReference type="GO" id="GO:0016791">
    <property type="term" value="F:phosphatase activity"/>
    <property type="evidence" value="ECO:0007669"/>
    <property type="project" value="TreeGrafter"/>
</dbReference>
<feature type="compositionally biased region" description="Pro residues" evidence="2">
    <location>
        <begin position="183"/>
        <end position="193"/>
    </location>
</feature>
<feature type="compositionally biased region" description="Low complexity" evidence="2">
    <location>
        <begin position="153"/>
        <end position="182"/>
    </location>
</feature>
<evidence type="ECO:0000313" key="4">
    <source>
        <dbReference type="EMBL" id="GGZ42801.1"/>
    </source>
</evidence>
<feature type="region of interest" description="Disordered" evidence="2">
    <location>
        <begin position="128"/>
        <end position="197"/>
    </location>
</feature>
<keyword evidence="1" id="KW-0378">Hydrolase</keyword>
<keyword evidence="5" id="KW-1185">Reference proteome</keyword>
<dbReference type="Pfam" id="PF07228">
    <property type="entry name" value="SpoIIE"/>
    <property type="match status" value="1"/>
</dbReference>
<comment type="caution">
    <text evidence="4">The sequence shown here is derived from an EMBL/GenBank/DDBJ whole genome shotgun (WGS) entry which is preliminary data.</text>
</comment>
<accession>A0A918QD44</accession>
<feature type="compositionally biased region" description="Pro residues" evidence="2">
    <location>
        <begin position="138"/>
        <end position="152"/>
    </location>
</feature>
<dbReference type="EMBL" id="BMVW01000028">
    <property type="protein sequence ID" value="GGZ42801.1"/>
    <property type="molecule type" value="Genomic_DNA"/>
</dbReference>
<evidence type="ECO:0000259" key="3">
    <source>
        <dbReference type="Pfam" id="PF07228"/>
    </source>
</evidence>
<dbReference type="PANTHER" id="PTHR43156">
    <property type="entry name" value="STAGE II SPORULATION PROTEIN E-RELATED"/>
    <property type="match status" value="1"/>
</dbReference>
<evidence type="ECO:0000256" key="1">
    <source>
        <dbReference type="ARBA" id="ARBA00022801"/>
    </source>
</evidence>
<organism evidence="4 5">
    <name type="scientific">Streptomyces poonensis</name>
    <dbReference type="NCBI Taxonomy" id="68255"/>
    <lineage>
        <taxon>Bacteria</taxon>
        <taxon>Bacillati</taxon>
        <taxon>Actinomycetota</taxon>
        <taxon>Actinomycetes</taxon>
        <taxon>Kitasatosporales</taxon>
        <taxon>Streptomycetaceae</taxon>
        <taxon>Streptomyces</taxon>
    </lineage>
</organism>
<dbReference type="InterPro" id="IPR036457">
    <property type="entry name" value="PPM-type-like_dom_sf"/>
</dbReference>
<proteinExistence type="predicted"/>
<protein>
    <recommendedName>
        <fullName evidence="3">PPM-type phosphatase domain-containing protein</fullName>
    </recommendedName>
</protein>
<dbReference type="AlphaFoldDB" id="A0A918QD44"/>
<dbReference type="Gene3D" id="3.60.40.10">
    <property type="entry name" value="PPM-type phosphatase domain"/>
    <property type="match status" value="1"/>
</dbReference>